<dbReference type="SUPFAM" id="SSF103473">
    <property type="entry name" value="MFS general substrate transporter"/>
    <property type="match status" value="1"/>
</dbReference>
<dbReference type="Pfam" id="PF07690">
    <property type="entry name" value="MFS_1"/>
    <property type="match status" value="1"/>
</dbReference>
<feature type="transmembrane region" description="Helical" evidence="8">
    <location>
        <begin position="43"/>
        <end position="67"/>
    </location>
</feature>
<dbReference type="InParanoid" id="A0A6P8ZJ60"/>
<feature type="transmembrane region" description="Helical" evidence="8">
    <location>
        <begin position="405"/>
        <end position="425"/>
    </location>
</feature>
<feature type="region of interest" description="Disordered" evidence="7">
    <location>
        <begin position="1"/>
        <end position="34"/>
    </location>
</feature>
<reference evidence="11" key="1">
    <citation type="submission" date="2025-08" db="UniProtKB">
        <authorList>
            <consortium name="RefSeq"/>
        </authorList>
    </citation>
    <scope>IDENTIFICATION</scope>
    <source>
        <tissue evidence="11">Total insect</tissue>
    </source>
</reference>
<feature type="transmembrane region" description="Helical" evidence="8">
    <location>
        <begin position="437"/>
        <end position="459"/>
    </location>
</feature>
<dbReference type="GeneID" id="117641510"/>
<feature type="transmembrane region" description="Helical" evidence="8">
    <location>
        <begin position="118"/>
        <end position="135"/>
    </location>
</feature>
<dbReference type="Proteomes" id="UP000515158">
    <property type="component" value="Unplaced"/>
</dbReference>
<dbReference type="Gene3D" id="1.20.1250.20">
    <property type="entry name" value="MFS general substrate transporter like domains"/>
    <property type="match status" value="1"/>
</dbReference>
<dbReference type="FunFam" id="1.20.1250.20:FF:000003">
    <property type="entry name" value="Solute carrier family 17 member 3"/>
    <property type="match status" value="1"/>
</dbReference>
<dbReference type="GO" id="GO:0015293">
    <property type="term" value="F:symporter activity"/>
    <property type="evidence" value="ECO:0007669"/>
    <property type="project" value="UniProtKB-KW"/>
</dbReference>
<keyword evidence="10" id="KW-1185">Reference proteome</keyword>
<feature type="transmembrane region" description="Helical" evidence="8">
    <location>
        <begin position="240"/>
        <end position="259"/>
    </location>
</feature>
<evidence type="ECO:0000256" key="6">
    <source>
        <dbReference type="ARBA" id="ARBA00023136"/>
    </source>
</evidence>
<feature type="domain" description="Major facilitator superfamily (MFS) profile" evidence="9">
    <location>
        <begin position="44"/>
        <end position="497"/>
    </location>
</feature>
<dbReference type="GO" id="GO:0016020">
    <property type="term" value="C:membrane"/>
    <property type="evidence" value="ECO:0007669"/>
    <property type="project" value="UniProtKB-SubCell"/>
</dbReference>
<evidence type="ECO:0000259" key="9">
    <source>
        <dbReference type="PROSITE" id="PS50850"/>
    </source>
</evidence>
<feature type="transmembrane region" description="Helical" evidence="8">
    <location>
        <begin position="147"/>
        <end position="165"/>
    </location>
</feature>
<dbReference type="PANTHER" id="PTHR11662">
    <property type="entry name" value="SOLUTE CARRIER FAMILY 17"/>
    <property type="match status" value="1"/>
</dbReference>
<sequence length="531" mass="57988">MGAERRERRGSETTPLLKKTRRRSRKEQAAPPSPCPEWMRQRYVLVVMGMLGMINAFTMRACLNVAITQMTAPPSQPGGENKTSDDSCPFDPPAAGSDSSGSAVQKEYPFNWDSEQQGLILGAFYIGYIFTHIPGGQIADRYGGKHTLGLGILATAICTFLTPAACKLGDVAGAVIVRILMGLGEGVTFPAIFVLLAKWAPERERSLMGTIVLAGPQVGTLVGNALSGFFLDWFVWETTFYVYGGLGLAWWFFWCFLCYSDPNQHPFIGDKELKYLNDNVTGLKEQDNEKEHVKTPWKSILTSMPVLALITTEVGHDWGFYTMVTDLPKYMSDVQHFKISSNGTMSALPFICMWISSMVLSATGDWITSKRVISNTLLRKIFTTIGSVGPGAFLLWASYAGCNKYFVVALFCIGMTTMGAFYPGMRVNALDLSPRHAGTIGALMNGTGALAGVAAPYAIGLIAPNGLMSEWQTVFIINFAIMGITNVAFIIWGSGERQWWDDPHGKPPGHVEDPEDDIKAVKGPAMASTAM</sequence>
<dbReference type="PROSITE" id="PS50850">
    <property type="entry name" value="MFS"/>
    <property type="match status" value="1"/>
</dbReference>
<evidence type="ECO:0000256" key="2">
    <source>
        <dbReference type="ARBA" id="ARBA00022448"/>
    </source>
</evidence>
<dbReference type="InterPro" id="IPR011701">
    <property type="entry name" value="MFS"/>
</dbReference>
<dbReference type="InterPro" id="IPR036259">
    <property type="entry name" value="MFS_trans_sf"/>
</dbReference>
<feature type="transmembrane region" description="Helical" evidence="8">
    <location>
        <begin position="381"/>
        <end position="399"/>
    </location>
</feature>
<dbReference type="InterPro" id="IPR050382">
    <property type="entry name" value="MFS_Na/Anion_cotransporter"/>
</dbReference>
<comment type="subcellular location">
    <subcellularLocation>
        <location evidence="1">Membrane</location>
        <topology evidence="1">Multi-pass membrane protein</topology>
    </subcellularLocation>
</comment>
<evidence type="ECO:0000256" key="4">
    <source>
        <dbReference type="ARBA" id="ARBA00022847"/>
    </source>
</evidence>
<dbReference type="OrthoDB" id="2985014at2759"/>
<evidence type="ECO:0000313" key="10">
    <source>
        <dbReference type="Proteomes" id="UP000515158"/>
    </source>
</evidence>
<feature type="region of interest" description="Disordered" evidence="7">
    <location>
        <begin position="73"/>
        <end position="102"/>
    </location>
</feature>
<evidence type="ECO:0000256" key="5">
    <source>
        <dbReference type="ARBA" id="ARBA00022989"/>
    </source>
</evidence>
<evidence type="ECO:0000256" key="8">
    <source>
        <dbReference type="SAM" id="Phobius"/>
    </source>
</evidence>
<feature type="transmembrane region" description="Helical" evidence="8">
    <location>
        <begin position="171"/>
        <end position="197"/>
    </location>
</feature>
<dbReference type="RefSeq" id="XP_034234789.1">
    <property type="nucleotide sequence ID" value="XM_034378898.1"/>
</dbReference>
<protein>
    <submittedName>
        <fullName evidence="11">Inorganic phosphate cotransporter isoform X1</fullName>
    </submittedName>
</protein>
<feature type="compositionally biased region" description="Low complexity" evidence="7">
    <location>
        <begin position="93"/>
        <end position="102"/>
    </location>
</feature>
<name>A0A6P8ZJ60_THRPL</name>
<feature type="transmembrane region" description="Helical" evidence="8">
    <location>
        <begin position="209"/>
        <end position="234"/>
    </location>
</feature>
<dbReference type="KEGG" id="tpal:117641510"/>
<accession>A0A6P8ZJ60</accession>
<feature type="transmembrane region" description="Helical" evidence="8">
    <location>
        <begin position="339"/>
        <end position="360"/>
    </location>
</feature>
<dbReference type="InterPro" id="IPR020846">
    <property type="entry name" value="MFS_dom"/>
</dbReference>
<dbReference type="AlphaFoldDB" id="A0A6P8ZJ60"/>
<evidence type="ECO:0000256" key="1">
    <source>
        <dbReference type="ARBA" id="ARBA00004141"/>
    </source>
</evidence>
<evidence type="ECO:0000256" key="3">
    <source>
        <dbReference type="ARBA" id="ARBA00022692"/>
    </source>
</evidence>
<dbReference type="PANTHER" id="PTHR11662:SF415">
    <property type="entry name" value="AT30085P-RELATED"/>
    <property type="match status" value="1"/>
</dbReference>
<feature type="transmembrane region" description="Helical" evidence="8">
    <location>
        <begin position="471"/>
        <end position="492"/>
    </location>
</feature>
<proteinExistence type="predicted"/>
<dbReference type="FunFam" id="1.20.1250.20:FF:000423">
    <property type="entry name" value="Putative inorganic phosphate cotransporter-like Protein"/>
    <property type="match status" value="1"/>
</dbReference>
<dbReference type="GO" id="GO:0006820">
    <property type="term" value="P:monoatomic anion transport"/>
    <property type="evidence" value="ECO:0007669"/>
    <property type="project" value="TreeGrafter"/>
</dbReference>
<keyword evidence="2" id="KW-0813">Transport</keyword>
<evidence type="ECO:0000256" key="7">
    <source>
        <dbReference type="SAM" id="MobiDB-lite"/>
    </source>
</evidence>
<keyword evidence="5 8" id="KW-1133">Transmembrane helix</keyword>
<dbReference type="CDD" id="cd17318">
    <property type="entry name" value="MFS_SLC17"/>
    <property type="match status" value="1"/>
</dbReference>
<feature type="compositionally biased region" description="Basic and acidic residues" evidence="7">
    <location>
        <begin position="1"/>
        <end position="11"/>
    </location>
</feature>
<organism evidence="11">
    <name type="scientific">Thrips palmi</name>
    <name type="common">Melon thrips</name>
    <dbReference type="NCBI Taxonomy" id="161013"/>
    <lineage>
        <taxon>Eukaryota</taxon>
        <taxon>Metazoa</taxon>
        <taxon>Ecdysozoa</taxon>
        <taxon>Arthropoda</taxon>
        <taxon>Hexapoda</taxon>
        <taxon>Insecta</taxon>
        <taxon>Pterygota</taxon>
        <taxon>Neoptera</taxon>
        <taxon>Paraneoptera</taxon>
        <taxon>Thysanoptera</taxon>
        <taxon>Terebrantia</taxon>
        <taxon>Thripoidea</taxon>
        <taxon>Thripidae</taxon>
        <taxon>Thrips</taxon>
    </lineage>
</organism>
<keyword evidence="4" id="KW-0769">Symport</keyword>
<evidence type="ECO:0000313" key="11">
    <source>
        <dbReference type="RefSeq" id="XP_034234789.1"/>
    </source>
</evidence>
<keyword evidence="6 8" id="KW-0472">Membrane</keyword>
<keyword evidence="3 8" id="KW-0812">Transmembrane</keyword>
<gene>
    <name evidence="11" type="primary">LOC117641510</name>
</gene>